<evidence type="ECO:0000256" key="11">
    <source>
        <dbReference type="ARBA" id="ARBA00022737"/>
    </source>
</evidence>
<keyword evidence="6 19" id="KW-0997">Cell inner membrane</keyword>
<evidence type="ECO:0000256" key="17">
    <source>
        <dbReference type="ARBA" id="ARBA00023065"/>
    </source>
</evidence>
<evidence type="ECO:0000256" key="2">
    <source>
        <dbReference type="ARBA" id="ARBA00004673"/>
    </source>
</evidence>
<feature type="domain" description="Cytochrome c" evidence="21">
    <location>
        <begin position="212"/>
        <end position="293"/>
    </location>
</feature>
<evidence type="ECO:0000313" key="23">
    <source>
        <dbReference type="Proteomes" id="UP001548189"/>
    </source>
</evidence>
<dbReference type="PANTHER" id="PTHR33751:SF1">
    <property type="entry name" value="CBB3-TYPE CYTOCHROME C OXIDASE SUBUNIT FIXP"/>
    <property type="match status" value="1"/>
</dbReference>
<evidence type="ECO:0000256" key="12">
    <source>
        <dbReference type="ARBA" id="ARBA00022781"/>
    </source>
</evidence>
<dbReference type="RefSeq" id="WP_353873392.1">
    <property type="nucleotide sequence ID" value="NZ_JBEVCJ010000001.1"/>
</dbReference>
<sequence length="295" mass="32963">MTEFWNWWIIIIVAVNIFGCWALLHWTRTVKESETQDGETTGHVYDGIEEYNNPLPRWWLYLFYITLVFSVVYLVLYPGLGKFEGVLNWTQENQLEQEIAEAKASYQPLFDKYSNTPIVELAKIKQATEMGKRIFMNTCFGCHGSDARGNPGYPNLTDKDWLWGGAPDQIKHSIVNGRMGAMPPFGSMLTAQQIDELVQYVGSLSNNKVDETKAAAGKATFQTQCFVCHGMDGKGNIALGAPNLTDNIWLHSGAATEIAKTIREGRTGEMPAHADILGEAKAHLVTAYVYSLSNK</sequence>
<keyword evidence="14 20" id="KW-1133">Transmembrane helix</keyword>
<keyword evidence="17 19" id="KW-0406">Ion transport</keyword>
<evidence type="ECO:0000256" key="18">
    <source>
        <dbReference type="ARBA" id="ARBA00023136"/>
    </source>
</evidence>
<keyword evidence="15 19" id="KW-0560">Oxidoreductase</keyword>
<dbReference type="Gene3D" id="6.10.280.130">
    <property type="match status" value="1"/>
</dbReference>
<name>A0ABV2BQ27_9GAMM</name>
<proteinExistence type="inferred from homology"/>
<dbReference type="InterPro" id="IPR036909">
    <property type="entry name" value="Cyt_c-like_dom_sf"/>
</dbReference>
<dbReference type="Pfam" id="PF13442">
    <property type="entry name" value="Cytochrome_CBB3"/>
    <property type="match status" value="2"/>
</dbReference>
<dbReference type="InterPro" id="IPR038414">
    <property type="entry name" value="CcoP_N_sf"/>
</dbReference>
<keyword evidence="4 19" id="KW-0813">Transport</keyword>
<keyword evidence="10 19" id="KW-0479">Metal-binding</keyword>
<evidence type="ECO:0000256" key="16">
    <source>
        <dbReference type="ARBA" id="ARBA00023004"/>
    </source>
</evidence>
<comment type="similarity">
    <text evidence="3 19">Belongs to the CcoP / FixP family.</text>
</comment>
<keyword evidence="23" id="KW-1185">Reference proteome</keyword>
<accession>A0ABV2BQ27</accession>
<dbReference type="InterPro" id="IPR004678">
    <property type="entry name" value="Cyt_c_oxidase_cbb3_su3"/>
</dbReference>
<organism evidence="22 23">
    <name type="scientific">Aliikangiella maris</name>
    <dbReference type="NCBI Taxonomy" id="3162458"/>
    <lineage>
        <taxon>Bacteria</taxon>
        <taxon>Pseudomonadati</taxon>
        <taxon>Pseudomonadota</taxon>
        <taxon>Gammaproteobacteria</taxon>
        <taxon>Oceanospirillales</taxon>
        <taxon>Pleioneaceae</taxon>
        <taxon>Aliikangiella</taxon>
    </lineage>
</organism>
<keyword evidence="7 19" id="KW-0349">Heme</keyword>
<dbReference type="NCBIfam" id="TIGR00782">
    <property type="entry name" value="ccoP"/>
    <property type="match status" value="1"/>
</dbReference>
<evidence type="ECO:0000256" key="8">
    <source>
        <dbReference type="ARBA" id="ARBA00022660"/>
    </source>
</evidence>
<evidence type="ECO:0000259" key="21">
    <source>
        <dbReference type="PROSITE" id="PS51007"/>
    </source>
</evidence>
<keyword evidence="5 19" id="KW-1003">Cell membrane</keyword>
<evidence type="ECO:0000256" key="6">
    <source>
        <dbReference type="ARBA" id="ARBA00022519"/>
    </source>
</evidence>
<evidence type="ECO:0000256" key="19">
    <source>
        <dbReference type="PIRNR" id="PIRNR000006"/>
    </source>
</evidence>
<gene>
    <name evidence="22" type="primary">ccoP</name>
    <name evidence="22" type="ORF">ABVT43_01825</name>
</gene>
<evidence type="ECO:0000256" key="4">
    <source>
        <dbReference type="ARBA" id="ARBA00022448"/>
    </source>
</evidence>
<evidence type="ECO:0000256" key="9">
    <source>
        <dbReference type="ARBA" id="ARBA00022692"/>
    </source>
</evidence>
<dbReference type="Pfam" id="PF14715">
    <property type="entry name" value="FixP_N"/>
    <property type="match status" value="1"/>
</dbReference>
<feature type="transmembrane region" description="Helical" evidence="20">
    <location>
        <begin position="7"/>
        <end position="24"/>
    </location>
</feature>
<evidence type="ECO:0000256" key="1">
    <source>
        <dbReference type="ARBA" id="ARBA00004533"/>
    </source>
</evidence>
<dbReference type="InterPro" id="IPR050597">
    <property type="entry name" value="Cytochrome_c_Oxidase_Subunit"/>
</dbReference>
<evidence type="ECO:0000256" key="14">
    <source>
        <dbReference type="ARBA" id="ARBA00022989"/>
    </source>
</evidence>
<keyword evidence="12 19" id="KW-0375">Hydrogen ion transport</keyword>
<keyword evidence="18 19" id="KW-0472">Membrane</keyword>
<comment type="subcellular location">
    <subcellularLocation>
        <location evidence="1 19">Cell inner membrane</location>
    </subcellularLocation>
</comment>
<protein>
    <recommendedName>
        <fullName evidence="19">Cbb3-type cytochrome c oxidase subunit</fullName>
    </recommendedName>
</protein>
<comment type="subunit">
    <text evidence="19">Component of the cbb3-type cytochrome c oxidase.</text>
</comment>
<comment type="function">
    <text evidence="19">C-type cytochrome. Part of the cbb3-type cytochrome c oxidase complex.</text>
</comment>
<keyword evidence="8 19" id="KW-0679">Respiratory chain</keyword>
<keyword evidence="16 19" id="KW-0408">Iron</keyword>
<dbReference type="SUPFAM" id="SSF46626">
    <property type="entry name" value="Cytochrome c"/>
    <property type="match status" value="2"/>
</dbReference>
<evidence type="ECO:0000256" key="10">
    <source>
        <dbReference type="ARBA" id="ARBA00022723"/>
    </source>
</evidence>
<evidence type="ECO:0000256" key="5">
    <source>
        <dbReference type="ARBA" id="ARBA00022475"/>
    </source>
</evidence>
<feature type="transmembrane region" description="Helical" evidence="20">
    <location>
        <begin position="58"/>
        <end position="77"/>
    </location>
</feature>
<dbReference type="PROSITE" id="PS51007">
    <property type="entry name" value="CYTC"/>
    <property type="match status" value="2"/>
</dbReference>
<feature type="domain" description="Cytochrome c" evidence="21">
    <location>
        <begin position="126"/>
        <end position="205"/>
    </location>
</feature>
<evidence type="ECO:0000313" key="22">
    <source>
        <dbReference type="EMBL" id="MET1253853.1"/>
    </source>
</evidence>
<dbReference type="Gene3D" id="1.10.760.10">
    <property type="entry name" value="Cytochrome c-like domain"/>
    <property type="match status" value="2"/>
</dbReference>
<evidence type="ECO:0000256" key="20">
    <source>
        <dbReference type="SAM" id="Phobius"/>
    </source>
</evidence>
<dbReference type="PIRSF" id="PIRSF000006">
    <property type="entry name" value="Cbb3-Cox_fixP"/>
    <property type="match status" value="1"/>
</dbReference>
<dbReference type="EMBL" id="JBEVCJ010000001">
    <property type="protein sequence ID" value="MET1253853.1"/>
    <property type="molecule type" value="Genomic_DNA"/>
</dbReference>
<keyword evidence="11" id="KW-0677">Repeat</keyword>
<evidence type="ECO:0000256" key="7">
    <source>
        <dbReference type="ARBA" id="ARBA00022617"/>
    </source>
</evidence>
<keyword evidence="9 20" id="KW-0812">Transmembrane</keyword>
<dbReference type="Proteomes" id="UP001548189">
    <property type="component" value="Unassembled WGS sequence"/>
</dbReference>
<dbReference type="InterPro" id="IPR009056">
    <property type="entry name" value="Cyt_c-like_dom"/>
</dbReference>
<comment type="cofactor">
    <cofactor evidence="19">
        <name>heme c</name>
        <dbReference type="ChEBI" id="CHEBI:61717"/>
    </cofactor>
    <text evidence="19">Binds 2 heme C groups per subunit.</text>
</comment>
<comment type="pathway">
    <text evidence="2 19">Energy metabolism; oxidative phosphorylation.</text>
</comment>
<evidence type="ECO:0000256" key="13">
    <source>
        <dbReference type="ARBA" id="ARBA00022982"/>
    </source>
</evidence>
<comment type="caution">
    <text evidence="22">The sequence shown here is derived from an EMBL/GenBank/DDBJ whole genome shotgun (WGS) entry which is preliminary data.</text>
</comment>
<reference evidence="22 23" key="1">
    <citation type="submission" date="2024-06" db="EMBL/GenBank/DDBJ databases">
        <authorList>
            <person name="Li F."/>
        </authorList>
    </citation>
    <scope>NUCLEOTIDE SEQUENCE [LARGE SCALE GENOMIC DNA]</scope>
    <source>
        <strain evidence="22 23">GXAS 311</strain>
    </source>
</reference>
<evidence type="ECO:0000256" key="15">
    <source>
        <dbReference type="ARBA" id="ARBA00023002"/>
    </source>
</evidence>
<dbReference type="PANTHER" id="PTHR33751">
    <property type="entry name" value="CBB3-TYPE CYTOCHROME C OXIDASE SUBUNIT FIXP"/>
    <property type="match status" value="1"/>
</dbReference>
<keyword evidence="13 19" id="KW-0249">Electron transport</keyword>
<evidence type="ECO:0000256" key="3">
    <source>
        <dbReference type="ARBA" id="ARBA00006113"/>
    </source>
</evidence>
<dbReference type="InterPro" id="IPR032858">
    <property type="entry name" value="CcoP_N"/>
</dbReference>